<feature type="transmembrane region" description="Helical" evidence="1">
    <location>
        <begin position="40"/>
        <end position="62"/>
    </location>
</feature>
<reference evidence="3 4" key="1">
    <citation type="submission" date="2020-11" db="EMBL/GenBank/DDBJ databases">
        <authorList>
            <person name="Kim M.K."/>
        </authorList>
    </citation>
    <scope>NUCLEOTIDE SEQUENCE [LARGE SCALE GENOMIC DNA]</scope>
    <source>
        <strain evidence="3 4">BT439</strain>
    </source>
</reference>
<comment type="caution">
    <text evidence="3">The sequence shown here is derived from an EMBL/GenBank/DDBJ whole genome shotgun (WGS) entry which is preliminary data.</text>
</comment>
<keyword evidence="1" id="KW-0812">Transmembrane</keyword>
<feature type="domain" description="DUF2062" evidence="2">
    <location>
        <begin position="27"/>
        <end position="169"/>
    </location>
</feature>
<feature type="transmembrane region" description="Helical" evidence="1">
    <location>
        <begin position="141"/>
        <end position="159"/>
    </location>
</feature>
<dbReference type="PANTHER" id="PTHR35102:SF1">
    <property type="entry name" value="E3 UBIQUITIN-PROTEIN LIGASE"/>
    <property type="match status" value="1"/>
</dbReference>
<dbReference type="RefSeq" id="WP_196285295.1">
    <property type="nucleotide sequence ID" value="NZ_JADQDP010000001.1"/>
</dbReference>
<organism evidence="3 4">
    <name type="scientific">Hymenobacter properus</name>
    <dbReference type="NCBI Taxonomy" id="2791026"/>
    <lineage>
        <taxon>Bacteria</taxon>
        <taxon>Pseudomonadati</taxon>
        <taxon>Bacteroidota</taxon>
        <taxon>Cytophagia</taxon>
        <taxon>Cytophagales</taxon>
        <taxon>Hymenobacteraceae</taxon>
        <taxon>Hymenobacter</taxon>
    </lineage>
</organism>
<gene>
    <name evidence="3" type="ORF">I2I01_04935</name>
</gene>
<keyword evidence="1" id="KW-1133">Transmembrane helix</keyword>
<dbReference type="PANTHER" id="PTHR35102">
    <property type="entry name" value="E3 UBIQUITIN-PROTEIN LIGASE"/>
    <property type="match status" value="1"/>
</dbReference>
<evidence type="ECO:0000256" key="1">
    <source>
        <dbReference type="SAM" id="Phobius"/>
    </source>
</evidence>
<sequence length="182" mass="19676">MSPSESEPQPVAAPSRSWLRRRVLDPFLDLLKAGLSPEKLALTIGLGVAFGLVPLFGVTTLVSVATALRLRLNVAAMQLAAHLMSAFQLILLIPFLRTGATIMGQGDKVKGLTVARIRHLIDHEGWAAVVNLLWRAELGALLLWALMAVPLVALLYFILRAVFRRVLAKQSTAQAEAAPEGI</sequence>
<dbReference type="Pfam" id="PF09835">
    <property type="entry name" value="DUF2062"/>
    <property type="match status" value="1"/>
</dbReference>
<proteinExistence type="predicted"/>
<protein>
    <submittedName>
        <fullName evidence="3">DUF2062 domain-containing protein</fullName>
    </submittedName>
</protein>
<dbReference type="EMBL" id="JADQDP010000001">
    <property type="protein sequence ID" value="MBF9140966.1"/>
    <property type="molecule type" value="Genomic_DNA"/>
</dbReference>
<feature type="transmembrane region" description="Helical" evidence="1">
    <location>
        <begin position="74"/>
        <end position="96"/>
    </location>
</feature>
<evidence type="ECO:0000313" key="4">
    <source>
        <dbReference type="Proteomes" id="UP000645610"/>
    </source>
</evidence>
<evidence type="ECO:0000313" key="3">
    <source>
        <dbReference type="EMBL" id="MBF9140966.1"/>
    </source>
</evidence>
<dbReference type="Proteomes" id="UP000645610">
    <property type="component" value="Unassembled WGS sequence"/>
</dbReference>
<name>A0A931BG00_9BACT</name>
<dbReference type="InterPro" id="IPR018639">
    <property type="entry name" value="DUF2062"/>
</dbReference>
<dbReference type="AlphaFoldDB" id="A0A931BG00"/>
<keyword evidence="4" id="KW-1185">Reference proteome</keyword>
<keyword evidence="1" id="KW-0472">Membrane</keyword>
<accession>A0A931BG00</accession>
<evidence type="ECO:0000259" key="2">
    <source>
        <dbReference type="Pfam" id="PF09835"/>
    </source>
</evidence>